<feature type="region of interest" description="Disordered" evidence="1">
    <location>
        <begin position="145"/>
        <end position="318"/>
    </location>
</feature>
<gene>
    <name evidence="2" type="ORF">TRFO_40306</name>
</gene>
<feature type="compositionally biased region" description="Basic and acidic residues" evidence="1">
    <location>
        <begin position="463"/>
        <end position="476"/>
    </location>
</feature>
<feature type="compositionally biased region" description="Polar residues" evidence="1">
    <location>
        <begin position="78"/>
        <end position="92"/>
    </location>
</feature>
<dbReference type="GeneID" id="94847831"/>
<feature type="region of interest" description="Disordered" evidence="1">
    <location>
        <begin position="347"/>
        <end position="411"/>
    </location>
</feature>
<dbReference type="AlphaFoldDB" id="A0A1J4J1B4"/>
<name>A0A1J4J1B4_9EUKA</name>
<feature type="compositionally biased region" description="Polar residues" evidence="1">
    <location>
        <begin position="163"/>
        <end position="178"/>
    </location>
</feature>
<sequence length="564" mass="64473">MTDDFLDQLQDVKSQLSQFRQFLDRQSIAARDPFSPGRRGLTKSDKQFYSSLFSPTRSQRNSPSGSPPQGNSPNFSPLQQTNNQNDEISNYLSPYRKNGKSPKHKYAYHYRNEENKKKSSVGPANDSNDSNSFFDDEIGETIFNHRKNSGSSSPFDKYHFKSPSANDSYYNLDNNTDTENNRKSENHIENENNRKSENHIVNENNRKYRNEKKMSNKVNQESLNEKNDQQNNSDDLSESTEVASYEISSSSSDLEEQSPHLSNSHSNEAKNKKNDRRNVIQAVRLVDKYMQTSPPKSSNKNSPKNHHKKNLNNQIKNRKLKIGGKLAVPFSGSYEGEILRIENENNHFNVSDNGSEDKSDNEKLLNKDEQTSSSSEVFDPPVPDVFEIPEFTKNEEFEGKDSLKNDNLANEEDEVIVPHFSVESSESDNEDYIKGLLKDTSSDSESNKTEINKKSEKIKKIDVIRDSSSEKQDKNTKTSPLNSNLSSDSDSDIVLKKEIFKNLKIKTEIEDDDEDEVNLSDLMNNLMNSLNSYEKTNENTDENLSKTKQKSNNEEENVKHDEKS</sequence>
<feature type="compositionally biased region" description="Basic and acidic residues" evidence="1">
    <location>
        <begin position="390"/>
        <end position="404"/>
    </location>
</feature>
<evidence type="ECO:0000256" key="1">
    <source>
        <dbReference type="SAM" id="MobiDB-lite"/>
    </source>
</evidence>
<evidence type="ECO:0000313" key="2">
    <source>
        <dbReference type="EMBL" id="OHS93382.1"/>
    </source>
</evidence>
<dbReference type="EMBL" id="MLAK01001405">
    <property type="protein sequence ID" value="OHS93382.1"/>
    <property type="molecule type" value="Genomic_DNA"/>
</dbReference>
<comment type="caution">
    <text evidence="2">The sequence shown here is derived from an EMBL/GenBank/DDBJ whole genome shotgun (WGS) entry which is preliminary data.</text>
</comment>
<feature type="region of interest" description="Disordered" evidence="1">
    <location>
        <begin position="114"/>
        <end position="133"/>
    </location>
</feature>
<feature type="compositionally biased region" description="Low complexity" evidence="1">
    <location>
        <begin position="293"/>
        <end position="302"/>
    </location>
</feature>
<feature type="region of interest" description="Disordered" evidence="1">
    <location>
        <begin position="27"/>
        <end position="103"/>
    </location>
</feature>
<reference evidence="2" key="1">
    <citation type="submission" date="2016-10" db="EMBL/GenBank/DDBJ databases">
        <authorList>
            <person name="Benchimol M."/>
            <person name="Almeida L.G."/>
            <person name="Vasconcelos A.T."/>
            <person name="Perreira-Neves A."/>
            <person name="Rosa I.A."/>
            <person name="Tasca T."/>
            <person name="Bogo M.R."/>
            <person name="de Souza W."/>
        </authorList>
    </citation>
    <scope>NUCLEOTIDE SEQUENCE [LARGE SCALE GENOMIC DNA]</scope>
    <source>
        <strain evidence="2">K</strain>
    </source>
</reference>
<evidence type="ECO:0000313" key="3">
    <source>
        <dbReference type="Proteomes" id="UP000179807"/>
    </source>
</evidence>
<feature type="compositionally biased region" description="Polar residues" evidence="1">
    <location>
        <begin position="47"/>
        <end position="56"/>
    </location>
</feature>
<dbReference type="Proteomes" id="UP000179807">
    <property type="component" value="Unassembled WGS sequence"/>
</dbReference>
<protein>
    <submittedName>
        <fullName evidence="2">Uncharacterized protein</fullName>
    </submittedName>
</protein>
<feature type="compositionally biased region" description="Basic and acidic residues" evidence="1">
    <location>
        <begin position="355"/>
        <end position="370"/>
    </location>
</feature>
<dbReference type="VEuPathDB" id="TrichDB:TRFO_40306"/>
<feature type="compositionally biased region" description="Basic and acidic residues" evidence="1">
    <location>
        <begin position="551"/>
        <end position="564"/>
    </location>
</feature>
<feature type="compositionally biased region" description="Basic residues" evidence="1">
    <location>
        <begin position="303"/>
        <end position="318"/>
    </location>
</feature>
<accession>A0A1J4J1B4</accession>
<organism evidence="2 3">
    <name type="scientific">Tritrichomonas foetus</name>
    <dbReference type="NCBI Taxonomy" id="1144522"/>
    <lineage>
        <taxon>Eukaryota</taxon>
        <taxon>Metamonada</taxon>
        <taxon>Parabasalia</taxon>
        <taxon>Tritrichomonadida</taxon>
        <taxon>Tritrichomonadidae</taxon>
        <taxon>Tritrichomonas</taxon>
    </lineage>
</organism>
<feature type="compositionally biased region" description="Low complexity" evidence="1">
    <location>
        <begin position="57"/>
        <end position="77"/>
    </location>
</feature>
<feature type="compositionally biased region" description="Basic and acidic residues" evidence="1">
    <location>
        <begin position="179"/>
        <end position="214"/>
    </location>
</feature>
<feature type="region of interest" description="Disordered" evidence="1">
    <location>
        <begin position="533"/>
        <end position="564"/>
    </location>
</feature>
<feature type="compositionally biased region" description="Basic and acidic residues" evidence="1">
    <location>
        <begin position="267"/>
        <end position="278"/>
    </location>
</feature>
<feature type="region of interest" description="Disordered" evidence="1">
    <location>
        <begin position="463"/>
        <end position="489"/>
    </location>
</feature>
<proteinExistence type="predicted"/>
<keyword evidence="3" id="KW-1185">Reference proteome</keyword>
<dbReference type="RefSeq" id="XP_068346519.1">
    <property type="nucleotide sequence ID" value="XM_068513127.1"/>
</dbReference>
<feature type="compositionally biased region" description="Low complexity" evidence="1">
    <location>
        <begin position="239"/>
        <end position="252"/>
    </location>
</feature>